<accession>A0A396HK98</accession>
<protein>
    <submittedName>
        <fullName evidence="1">Uncharacterized protein</fullName>
    </submittedName>
</protein>
<evidence type="ECO:0000313" key="2">
    <source>
        <dbReference type="Proteomes" id="UP000265566"/>
    </source>
</evidence>
<dbReference type="Proteomes" id="UP000265566">
    <property type="component" value="Chromosome 6"/>
</dbReference>
<name>A0A396HK98_MEDTR</name>
<reference evidence="2" key="1">
    <citation type="journal article" date="2018" name="Nat. Plants">
        <title>Whole-genome landscape of Medicago truncatula symbiotic genes.</title>
        <authorList>
            <person name="Pecrix Y."/>
            <person name="Staton S.E."/>
            <person name="Sallet E."/>
            <person name="Lelandais-Briere C."/>
            <person name="Moreau S."/>
            <person name="Carrere S."/>
            <person name="Blein T."/>
            <person name="Jardinaud M.F."/>
            <person name="Latrasse D."/>
            <person name="Zouine M."/>
            <person name="Zahm M."/>
            <person name="Kreplak J."/>
            <person name="Mayjonade B."/>
            <person name="Satge C."/>
            <person name="Perez M."/>
            <person name="Cauet S."/>
            <person name="Marande W."/>
            <person name="Chantry-Darmon C."/>
            <person name="Lopez-Roques C."/>
            <person name="Bouchez O."/>
            <person name="Berard A."/>
            <person name="Debelle F."/>
            <person name="Munos S."/>
            <person name="Bendahmane A."/>
            <person name="Berges H."/>
            <person name="Niebel A."/>
            <person name="Buitink J."/>
            <person name="Frugier F."/>
            <person name="Benhamed M."/>
            <person name="Crespi M."/>
            <person name="Gouzy J."/>
            <person name="Gamas P."/>
        </authorList>
    </citation>
    <scope>NUCLEOTIDE SEQUENCE [LARGE SCALE GENOMIC DNA]</scope>
    <source>
        <strain evidence="2">cv. Jemalong A17</strain>
    </source>
</reference>
<evidence type="ECO:0000313" key="1">
    <source>
        <dbReference type="EMBL" id="RHN52294.1"/>
    </source>
</evidence>
<dbReference type="EMBL" id="PSQE01000006">
    <property type="protein sequence ID" value="RHN52294.1"/>
    <property type="molecule type" value="Genomic_DNA"/>
</dbReference>
<organism evidence="1 2">
    <name type="scientific">Medicago truncatula</name>
    <name type="common">Barrel medic</name>
    <name type="synonym">Medicago tribuloides</name>
    <dbReference type="NCBI Taxonomy" id="3880"/>
    <lineage>
        <taxon>Eukaryota</taxon>
        <taxon>Viridiplantae</taxon>
        <taxon>Streptophyta</taxon>
        <taxon>Embryophyta</taxon>
        <taxon>Tracheophyta</taxon>
        <taxon>Spermatophyta</taxon>
        <taxon>Magnoliopsida</taxon>
        <taxon>eudicotyledons</taxon>
        <taxon>Gunneridae</taxon>
        <taxon>Pentapetalae</taxon>
        <taxon>rosids</taxon>
        <taxon>fabids</taxon>
        <taxon>Fabales</taxon>
        <taxon>Fabaceae</taxon>
        <taxon>Papilionoideae</taxon>
        <taxon>50 kb inversion clade</taxon>
        <taxon>NPAAA clade</taxon>
        <taxon>Hologalegina</taxon>
        <taxon>IRL clade</taxon>
        <taxon>Trifolieae</taxon>
        <taxon>Medicago</taxon>
    </lineage>
</organism>
<proteinExistence type="predicted"/>
<sequence>MASKLLLQRRLFRFLRQSQESLYSFSSSSSIQRSSFHSAKQTEILGFSTSSRSFCSRKSSLVDESNAPAPIDYTSLLQEGEFHRLAESTIHMREL</sequence>
<dbReference type="Gramene" id="rna36953">
    <property type="protein sequence ID" value="RHN52294.1"/>
    <property type="gene ID" value="gene36953"/>
</dbReference>
<gene>
    <name evidence="1" type="ORF">MtrunA17_Chr6g0478961</name>
</gene>
<comment type="caution">
    <text evidence="1">The sequence shown here is derived from an EMBL/GenBank/DDBJ whole genome shotgun (WGS) entry which is preliminary data.</text>
</comment>
<dbReference type="AlphaFoldDB" id="A0A396HK98"/>